<gene>
    <name evidence="1" type="ordered locus">Psta_1658</name>
</gene>
<accession>D2QYB9</accession>
<sequence precursor="true">MTSGRLLHNSKHPSRRDFLELSLPCSAIGAALWLGMNSRAVADDSAPTPPFSRAKRCILVWLDGGPSHLELFDPKPNAPAAIRGPLRSIATKIPGVQLGEVLPRMAERLDRCTLVRSITSPLGEHNLATHYALTGHKPTGAVEYPAFTGTLAHLDQSRAILPRHIAIPHHQVGGSQLRAEGFLGASARPYELHRDSDPQGSLVPKNLTLPPELTRLRVDQRREYLGLLDQSQTARDANQPSDEALSPAARQAFEMLTSPDAREAFQIEREQPATLARYGDRLIGQSLLLARRLAERGVPLITVNQLGWDTHSDLALRLRDGYAGAKVGVGLAPLLDQGLAALLDDLVERELFDETVVLVMGEFGRTPKINVEGGRDHWPRVFSALMFGGGVPQGHVVGSSDKHGESPADQPVTPADLVATIYQLMGVDPKRKLRTPDGRDVALSENGSVIREITGT</sequence>
<dbReference type="Proteomes" id="UP000001887">
    <property type="component" value="Chromosome"/>
</dbReference>
<dbReference type="AlphaFoldDB" id="D2QYB9"/>
<dbReference type="InterPro" id="IPR010869">
    <property type="entry name" value="DUF1501"/>
</dbReference>
<evidence type="ECO:0000313" key="2">
    <source>
        <dbReference type="Proteomes" id="UP000001887"/>
    </source>
</evidence>
<dbReference type="PANTHER" id="PTHR43737:SF1">
    <property type="entry name" value="DUF1501 DOMAIN-CONTAINING PROTEIN"/>
    <property type="match status" value="1"/>
</dbReference>
<organism evidence="1 2">
    <name type="scientific">Pirellula staleyi (strain ATCC 27377 / DSM 6068 / ICPB 4128)</name>
    <name type="common">Pirella staleyi</name>
    <dbReference type="NCBI Taxonomy" id="530564"/>
    <lineage>
        <taxon>Bacteria</taxon>
        <taxon>Pseudomonadati</taxon>
        <taxon>Planctomycetota</taxon>
        <taxon>Planctomycetia</taxon>
        <taxon>Pirellulales</taxon>
        <taxon>Pirellulaceae</taxon>
        <taxon>Pirellula</taxon>
    </lineage>
</organism>
<dbReference type="HOGENOM" id="CLU_035908_0_0_0"/>
<dbReference type="SUPFAM" id="SSF53649">
    <property type="entry name" value="Alkaline phosphatase-like"/>
    <property type="match status" value="1"/>
</dbReference>
<dbReference type="Pfam" id="PF07394">
    <property type="entry name" value="DUF1501"/>
    <property type="match status" value="1"/>
</dbReference>
<keyword evidence="2" id="KW-1185">Reference proteome</keyword>
<evidence type="ECO:0008006" key="3">
    <source>
        <dbReference type="Google" id="ProtNLM"/>
    </source>
</evidence>
<dbReference type="PANTHER" id="PTHR43737">
    <property type="entry name" value="BLL7424 PROTEIN"/>
    <property type="match status" value="1"/>
</dbReference>
<evidence type="ECO:0000313" key="1">
    <source>
        <dbReference type="EMBL" id="ADB16333.1"/>
    </source>
</evidence>
<dbReference type="EMBL" id="CP001848">
    <property type="protein sequence ID" value="ADB16333.1"/>
    <property type="molecule type" value="Genomic_DNA"/>
</dbReference>
<reference evidence="1 2" key="1">
    <citation type="journal article" date="2009" name="Stand. Genomic Sci.">
        <title>Complete genome sequence of Pirellula staleyi type strain (ATCC 27377).</title>
        <authorList>
            <person name="Clum A."/>
            <person name="Tindall B.J."/>
            <person name="Sikorski J."/>
            <person name="Ivanova N."/>
            <person name="Mavrommatis K."/>
            <person name="Lucas S."/>
            <person name="Glavina del Rio T."/>
            <person name="Nolan M."/>
            <person name="Chen F."/>
            <person name="Tice H."/>
            <person name="Pitluck S."/>
            <person name="Cheng J.F."/>
            <person name="Chertkov O."/>
            <person name="Brettin T."/>
            <person name="Han C."/>
            <person name="Detter J.C."/>
            <person name="Kuske C."/>
            <person name="Bruce D."/>
            <person name="Goodwin L."/>
            <person name="Ovchinikova G."/>
            <person name="Pati A."/>
            <person name="Mikhailova N."/>
            <person name="Chen A."/>
            <person name="Palaniappan K."/>
            <person name="Land M."/>
            <person name="Hauser L."/>
            <person name="Chang Y.J."/>
            <person name="Jeffries C.D."/>
            <person name="Chain P."/>
            <person name="Rohde M."/>
            <person name="Goker M."/>
            <person name="Bristow J."/>
            <person name="Eisen J.A."/>
            <person name="Markowitz V."/>
            <person name="Hugenholtz P."/>
            <person name="Kyrpides N.C."/>
            <person name="Klenk H.P."/>
            <person name="Lapidus A."/>
        </authorList>
    </citation>
    <scope>NUCLEOTIDE SEQUENCE [LARGE SCALE GENOMIC DNA]</scope>
    <source>
        <strain evidence="2">ATCC 27377 / DSM 6068 / ICPB 4128</strain>
    </source>
</reference>
<dbReference type="PROSITE" id="PS51318">
    <property type="entry name" value="TAT"/>
    <property type="match status" value="1"/>
</dbReference>
<dbReference type="InterPro" id="IPR017850">
    <property type="entry name" value="Alkaline_phosphatase_core_sf"/>
</dbReference>
<dbReference type="Gene3D" id="3.40.720.10">
    <property type="entry name" value="Alkaline Phosphatase, subunit A"/>
    <property type="match status" value="1"/>
</dbReference>
<name>D2QYB9_PIRSD</name>
<dbReference type="InterPro" id="IPR006311">
    <property type="entry name" value="TAT_signal"/>
</dbReference>
<dbReference type="STRING" id="530564.Psta_1658"/>
<protein>
    <recommendedName>
        <fullName evidence="3">DUF1501 domain-containing protein</fullName>
    </recommendedName>
</protein>
<proteinExistence type="predicted"/>
<dbReference type="KEGG" id="psl:Psta_1658"/>
<dbReference type="eggNOG" id="COG3119">
    <property type="taxonomic scope" value="Bacteria"/>
</dbReference>